<organism evidence="9 10">
    <name type="scientific">Candidatus Uhrbacteria bacterium RIFCSPLOWO2_02_FULL_54_37</name>
    <dbReference type="NCBI Taxonomy" id="1802412"/>
    <lineage>
        <taxon>Bacteria</taxon>
        <taxon>Candidatus Uhriibacteriota</taxon>
    </lineage>
</organism>
<dbReference type="PROSITE" id="PS51462">
    <property type="entry name" value="NUDIX"/>
    <property type="match status" value="1"/>
</dbReference>
<dbReference type="PANTHER" id="PTHR11078:SF3">
    <property type="entry name" value="ANTITERMINATION NUSB DOMAIN-CONTAINING PROTEIN"/>
    <property type="match status" value="1"/>
</dbReference>
<dbReference type="NCBIfam" id="TIGR01951">
    <property type="entry name" value="nusB"/>
    <property type="match status" value="1"/>
</dbReference>
<keyword evidence="4 7" id="KW-0694">RNA-binding</keyword>
<keyword evidence="2" id="KW-0378">Hydrolase</keyword>
<dbReference type="InterPro" id="IPR020476">
    <property type="entry name" value="Nudix_hydrolase"/>
</dbReference>
<dbReference type="GO" id="GO:0006353">
    <property type="term" value="P:DNA-templated transcription termination"/>
    <property type="evidence" value="ECO:0007669"/>
    <property type="project" value="UniProtKB-UniRule"/>
</dbReference>
<dbReference type="Gene3D" id="3.90.79.10">
    <property type="entry name" value="Nucleoside Triphosphate Pyrophosphohydrolase"/>
    <property type="match status" value="1"/>
</dbReference>
<accession>A0A1F7VGE7</accession>
<comment type="caution">
    <text evidence="9">The sequence shown here is derived from an EMBL/GenBank/DDBJ whole genome shotgun (WGS) entry which is preliminary data.</text>
</comment>
<comment type="similarity">
    <text evidence="1 7">Belongs to the NusB family.</text>
</comment>
<dbReference type="Pfam" id="PF01029">
    <property type="entry name" value="NusB"/>
    <property type="match status" value="1"/>
</dbReference>
<dbReference type="Proteomes" id="UP000177750">
    <property type="component" value="Unassembled WGS sequence"/>
</dbReference>
<evidence type="ECO:0000256" key="5">
    <source>
        <dbReference type="ARBA" id="ARBA00023015"/>
    </source>
</evidence>
<keyword evidence="6 7" id="KW-0804">Transcription</keyword>
<sequence length="308" mass="33966">MSNRHLARTIALQSLYQWDFTHGTQDIGGIVRQNLADFAPSFEDGGFTDTLVRGILKHQEAIDAAIVRYAPEWPLDQVTPIDRNILRIGIYELEHSEVPPKVAINESIELAKTFGGESSSKFVNGVLGSIYKDMEAHGRKIVRSGLTSPVLAAASGARTEEPQETSAGGVVYHRNSKGEYAFALIQDAIYRWTFPKGKVEAGETLEQAACEEVGEEVGLKDVRIVCPLGKIHITVNAPGKPPVPKVVHYFLMEALDPSLNVTVDNEVKGGEWVPLPHVLLMLGYENAKEIFRHALKQLNLELPTHKVK</sequence>
<feature type="domain" description="Nudix hydrolase" evidence="8">
    <location>
        <begin position="162"/>
        <end position="299"/>
    </location>
</feature>
<dbReference type="InterPro" id="IPR035926">
    <property type="entry name" value="NusB-like_sf"/>
</dbReference>
<dbReference type="GO" id="GO:0031564">
    <property type="term" value="P:transcription antitermination"/>
    <property type="evidence" value="ECO:0007669"/>
    <property type="project" value="UniProtKB-KW"/>
</dbReference>
<evidence type="ECO:0000256" key="7">
    <source>
        <dbReference type="HAMAP-Rule" id="MF_00073"/>
    </source>
</evidence>
<dbReference type="PANTHER" id="PTHR11078">
    <property type="entry name" value="N UTILIZATION SUBSTANCE PROTEIN B-RELATED"/>
    <property type="match status" value="1"/>
</dbReference>
<evidence type="ECO:0000256" key="6">
    <source>
        <dbReference type="ARBA" id="ARBA00023163"/>
    </source>
</evidence>
<dbReference type="SUPFAM" id="SSF48013">
    <property type="entry name" value="NusB-like"/>
    <property type="match status" value="1"/>
</dbReference>
<evidence type="ECO:0000256" key="1">
    <source>
        <dbReference type="ARBA" id="ARBA00005952"/>
    </source>
</evidence>
<dbReference type="SUPFAM" id="SSF55811">
    <property type="entry name" value="Nudix"/>
    <property type="match status" value="1"/>
</dbReference>
<evidence type="ECO:0000256" key="2">
    <source>
        <dbReference type="ARBA" id="ARBA00022801"/>
    </source>
</evidence>
<dbReference type="GO" id="GO:0003723">
    <property type="term" value="F:RNA binding"/>
    <property type="evidence" value="ECO:0007669"/>
    <property type="project" value="UniProtKB-UniRule"/>
</dbReference>
<name>A0A1F7VGE7_9BACT</name>
<dbReference type="EMBL" id="MGEU01000064">
    <property type="protein sequence ID" value="OGL89586.1"/>
    <property type="molecule type" value="Genomic_DNA"/>
</dbReference>
<protein>
    <recommendedName>
        <fullName evidence="7">Transcription antitermination protein NusB</fullName>
    </recommendedName>
    <alternativeName>
        <fullName evidence="7">Antitermination factor NusB</fullName>
    </alternativeName>
</protein>
<dbReference type="CDD" id="cd03673">
    <property type="entry name" value="NUDIX_Ap6A_hydrolase"/>
    <property type="match status" value="1"/>
</dbReference>
<dbReference type="InterPro" id="IPR000086">
    <property type="entry name" value="NUDIX_hydrolase_dom"/>
</dbReference>
<dbReference type="PRINTS" id="PR00502">
    <property type="entry name" value="NUDIXFAMILY"/>
</dbReference>
<dbReference type="HAMAP" id="MF_00073">
    <property type="entry name" value="NusB"/>
    <property type="match status" value="1"/>
</dbReference>
<dbReference type="InterPro" id="IPR011605">
    <property type="entry name" value="NusB_fam"/>
</dbReference>
<dbReference type="GO" id="GO:0016787">
    <property type="term" value="F:hydrolase activity"/>
    <property type="evidence" value="ECO:0007669"/>
    <property type="project" value="UniProtKB-KW"/>
</dbReference>
<dbReference type="AlphaFoldDB" id="A0A1F7VGE7"/>
<dbReference type="Gene3D" id="1.10.940.10">
    <property type="entry name" value="NusB-like"/>
    <property type="match status" value="1"/>
</dbReference>
<gene>
    <name evidence="7" type="primary">nusB</name>
    <name evidence="9" type="ORF">A3J36_02835</name>
</gene>
<reference evidence="9 10" key="1">
    <citation type="journal article" date="2016" name="Nat. Commun.">
        <title>Thousands of microbial genomes shed light on interconnected biogeochemical processes in an aquifer system.</title>
        <authorList>
            <person name="Anantharaman K."/>
            <person name="Brown C.T."/>
            <person name="Hug L.A."/>
            <person name="Sharon I."/>
            <person name="Castelle C.J."/>
            <person name="Probst A.J."/>
            <person name="Thomas B.C."/>
            <person name="Singh A."/>
            <person name="Wilkins M.J."/>
            <person name="Karaoz U."/>
            <person name="Brodie E.L."/>
            <person name="Williams K.H."/>
            <person name="Hubbard S.S."/>
            <person name="Banfield J.F."/>
        </authorList>
    </citation>
    <scope>NUCLEOTIDE SEQUENCE [LARGE SCALE GENOMIC DNA]</scope>
</reference>
<evidence type="ECO:0000313" key="9">
    <source>
        <dbReference type="EMBL" id="OGL89586.1"/>
    </source>
</evidence>
<dbReference type="InterPro" id="IPR015797">
    <property type="entry name" value="NUDIX_hydrolase-like_dom_sf"/>
</dbReference>
<dbReference type="InterPro" id="IPR006027">
    <property type="entry name" value="NusB_RsmB_TIM44"/>
</dbReference>
<comment type="function">
    <text evidence="7">Involved in transcription antitermination. Required for transcription of ribosomal RNA (rRNA) genes. Binds specifically to the boxA antiterminator sequence of the ribosomal RNA (rrn) operons.</text>
</comment>
<keyword evidence="5 7" id="KW-0805">Transcription regulation</keyword>
<dbReference type="GO" id="GO:0005829">
    <property type="term" value="C:cytosol"/>
    <property type="evidence" value="ECO:0007669"/>
    <property type="project" value="TreeGrafter"/>
</dbReference>
<evidence type="ECO:0000259" key="8">
    <source>
        <dbReference type="PROSITE" id="PS51462"/>
    </source>
</evidence>
<keyword evidence="3 7" id="KW-0889">Transcription antitermination</keyword>
<proteinExistence type="inferred from homology"/>
<dbReference type="Pfam" id="PF00293">
    <property type="entry name" value="NUDIX"/>
    <property type="match status" value="1"/>
</dbReference>
<evidence type="ECO:0000256" key="3">
    <source>
        <dbReference type="ARBA" id="ARBA00022814"/>
    </source>
</evidence>
<evidence type="ECO:0000313" key="10">
    <source>
        <dbReference type="Proteomes" id="UP000177750"/>
    </source>
</evidence>
<evidence type="ECO:0000256" key="4">
    <source>
        <dbReference type="ARBA" id="ARBA00022884"/>
    </source>
</evidence>